<evidence type="ECO:0000256" key="1">
    <source>
        <dbReference type="ARBA" id="ARBA00004953"/>
    </source>
</evidence>
<accession>A0A1G8WRT8</accession>
<evidence type="ECO:0000313" key="7">
    <source>
        <dbReference type="EMBL" id="SDJ80984.1"/>
    </source>
</evidence>
<dbReference type="InterPro" id="IPR012818">
    <property type="entry name" value="CbiE"/>
</dbReference>
<dbReference type="Gene3D" id="3.30.950.10">
    <property type="entry name" value="Methyltransferase, Cobalt-precorrin-4 Transmethylase, Domain 2"/>
    <property type="match status" value="1"/>
</dbReference>
<gene>
    <name evidence="7" type="ORF">SAMN05660472_00020</name>
</gene>
<dbReference type="GO" id="GO:0009236">
    <property type="term" value="P:cobalamin biosynthetic process"/>
    <property type="evidence" value="ECO:0007669"/>
    <property type="project" value="UniProtKB-UniPathway"/>
</dbReference>
<evidence type="ECO:0000256" key="5">
    <source>
        <dbReference type="ARBA" id="ARBA00022691"/>
    </source>
</evidence>
<dbReference type="AlphaFoldDB" id="A0A1G8WRT8"/>
<dbReference type="OrthoDB" id="9780707at2"/>
<dbReference type="CDD" id="cd11644">
    <property type="entry name" value="Precorrin-6Y-MT"/>
    <property type="match status" value="1"/>
</dbReference>
<proteinExistence type="predicted"/>
<dbReference type="UniPathway" id="UPA00148"/>
<dbReference type="EMBL" id="FNFP01000001">
    <property type="protein sequence ID" value="SDJ80984.1"/>
    <property type="molecule type" value="Genomic_DNA"/>
</dbReference>
<dbReference type="RefSeq" id="WP_090548544.1">
    <property type="nucleotide sequence ID" value="NZ_FNFP01000001.1"/>
</dbReference>
<evidence type="ECO:0000256" key="2">
    <source>
        <dbReference type="ARBA" id="ARBA00022573"/>
    </source>
</evidence>
<evidence type="ECO:0000259" key="6">
    <source>
        <dbReference type="Pfam" id="PF00590"/>
    </source>
</evidence>
<dbReference type="NCBIfam" id="TIGR02467">
    <property type="entry name" value="CbiE"/>
    <property type="match status" value="1"/>
</dbReference>
<evidence type="ECO:0000313" key="8">
    <source>
        <dbReference type="Proteomes" id="UP000198718"/>
    </source>
</evidence>
<dbReference type="Gene3D" id="3.40.1010.10">
    <property type="entry name" value="Cobalt-precorrin-4 Transmethylase, Domain 1"/>
    <property type="match status" value="1"/>
</dbReference>
<protein>
    <submittedName>
        <fullName evidence="7">Precorrin-6Y C5,15-methyltransferase (Decarboxylating)</fullName>
    </submittedName>
</protein>
<dbReference type="PANTHER" id="PTHR43182:SF1">
    <property type="entry name" value="COBALT-PRECORRIN-7 C(5)-METHYLTRANSFERASE"/>
    <property type="match status" value="1"/>
</dbReference>
<keyword evidence="3 7" id="KW-0489">Methyltransferase</keyword>
<evidence type="ECO:0000256" key="4">
    <source>
        <dbReference type="ARBA" id="ARBA00022679"/>
    </source>
</evidence>
<keyword evidence="4 7" id="KW-0808">Transferase</keyword>
<comment type="pathway">
    <text evidence="1">Cofactor biosynthesis; adenosylcobalamin biosynthesis.</text>
</comment>
<feature type="domain" description="Tetrapyrrole methylase" evidence="6">
    <location>
        <begin position="3"/>
        <end position="189"/>
    </location>
</feature>
<keyword evidence="5" id="KW-0949">S-adenosyl-L-methionine</keyword>
<keyword evidence="8" id="KW-1185">Reference proteome</keyword>
<dbReference type="SUPFAM" id="SSF53790">
    <property type="entry name" value="Tetrapyrrole methylase"/>
    <property type="match status" value="1"/>
</dbReference>
<dbReference type="PANTHER" id="PTHR43182">
    <property type="entry name" value="COBALT-PRECORRIN-6B C(15)-METHYLTRANSFERASE (DECARBOXYLATING)"/>
    <property type="match status" value="1"/>
</dbReference>
<dbReference type="InterPro" id="IPR035996">
    <property type="entry name" value="4pyrrol_Methylase_sf"/>
</dbReference>
<dbReference type="GO" id="GO:0008276">
    <property type="term" value="F:protein methyltransferase activity"/>
    <property type="evidence" value="ECO:0007669"/>
    <property type="project" value="InterPro"/>
</dbReference>
<organism evidence="7 8">
    <name type="scientific">Natronincola ferrireducens</name>
    <dbReference type="NCBI Taxonomy" id="393762"/>
    <lineage>
        <taxon>Bacteria</taxon>
        <taxon>Bacillati</taxon>
        <taxon>Bacillota</taxon>
        <taxon>Clostridia</taxon>
        <taxon>Peptostreptococcales</taxon>
        <taxon>Natronincolaceae</taxon>
        <taxon>Natronincola</taxon>
    </lineage>
</organism>
<dbReference type="Proteomes" id="UP000198718">
    <property type="component" value="Unassembled WGS sequence"/>
</dbReference>
<dbReference type="InterPro" id="IPR000878">
    <property type="entry name" value="4pyrrol_Mease"/>
</dbReference>
<dbReference type="Pfam" id="PF00590">
    <property type="entry name" value="TP_methylase"/>
    <property type="match status" value="1"/>
</dbReference>
<reference evidence="7 8" key="1">
    <citation type="submission" date="2016-10" db="EMBL/GenBank/DDBJ databases">
        <authorList>
            <person name="de Groot N.N."/>
        </authorList>
    </citation>
    <scope>NUCLEOTIDE SEQUENCE [LARGE SCALE GENOMIC DNA]</scope>
    <source>
        <strain evidence="7 8">DSM 18346</strain>
    </source>
</reference>
<sequence length="206" mass="23688">MNKIIVAGIGPGHRDYVLPAVYRAVENSDILIGGKRNLEIFQDFTGETHPITRDLEEVISYIKDKRRDKKITFVVSGDTGFYSMLTYLKRHFSKEDLEVIPGITSLQYLFSKMKEPWQEVPLMSLHGRQQDFLEKLQTFKKVAMLTDNIYTPDRIAEILIKAGLKSTRMTVGENLSYRDERIIEGRPQEIIGAAPYKMAVVVIQYE</sequence>
<dbReference type="STRING" id="393762.SAMN05660472_00020"/>
<name>A0A1G8WRT8_9FIRM</name>
<dbReference type="InterPro" id="IPR014776">
    <property type="entry name" value="4pyrrole_Mease_sub2"/>
</dbReference>
<dbReference type="InterPro" id="IPR014777">
    <property type="entry name" value="4pyrrole_Mease_sub1"/>
</dbReference>
<keyword evidence="2" id="KW-0169">Cobalamin biosynthesis</keyword>
<dbReference type="GO" id="GO:0032259">
    <property type="term" value="P:methylation"/>
    <property type="evidence" value="ECO:0007669"/>
    <property type="project" value="UniProtKB-KW"/>
</dbReference>
<evidence type="ECO:0000256" key="3">
    <source>
        <dbReference type="ARBA" id="ARBA00022603"/>
    </source>
</evidence>
<dbReference type="InterPro" id="IPR050714">
    <property type="entry name" value="Cobalamin_biosynth_MTase"/>
</dbReference>